<proteinExistence type="predicted"/>
<dbReference type="AlphaFoldDB" id="F8C6L5"/>
<name>F8C6L5_MYXFH</name>
<evidence type="ECO:0000313" key="2">
    <source>
        <dbReference type="EMBL" id="AEI65604.1"/>
    </source>
</evidence>
<dbReference type="HOGENOM" id="CLU_2001399_0_0_7"/>
<accession>F8C6L5</accession>
<evidence type="ECO:0000259" key="1">
    <source>
        <dbReference type="Pfam" id="PF24832"/>
    </source>
</evidence>
<gene>
    <name evidence="2" type="ordered locus">LILAB_18510</name>
</gene>
<organism evidence="2 3">
    <name type="scientific">Myxococcus fulvus (strain ATCC BAA-855 / HW-1)</name>
    <dbReference type="NCBI Taxonomy" id="483219"/>
    <lineage>
        <taxon>Bacteria</taxon>
        <taxon>Pseudomonadati</taxon>
        <taxon>Myxococcota</taxon>
        <taxon>Myxococcia</taxon>
        <taxon>Myxococcales</taxon>
        <taxon>Cystobacterineae</taxon>
        <taxon>Myxococcaceae</taxon>
        <taxon>Myxococcus</taxon>
    </lineage>
</organism>
<reference evidence="2 3" key="1">
    <citation type="journal article" date="2011" name="J. Bacteriol.">
        <title>Genome sequence of the halotolerant marine bacterium Myxococcus fulvus HW-1.</title>
        <authorList>
            <person name="Li Z.F."/>
            <person name="Li X."/>
            <person name="Liu H."/>
            <person name="Liu X."/>
            <person name="Han K."/>
            <person name="Wu Z.H."/>
            <person name="Hu W."/>
            <person name="Li F.F."/>
            <person name="Li Y.Z."/>
        </authorList>
    </citation>
    <scope>NUCLEOTIDE SEQUENCE [LARGE SCALE GENOMIC DNA]</scope>
    <source>
        <strain evidence="3">ATCC BAA-855 / HW-1</strain>
    </source>
</reference>
<dbReference type="KEGG" id="mfu:LILAB_18510"/>
<dbReference type="EMBL" id="CP002830">
    <property type="protein sequence ID" value="AEI65604.1"/>
    <property type="molecule type" value="Genomic_DNA"/>
</dbReference>
<dbReference type="Proteomes" id="UP000000488">
    <property type="component" value="Chromosome"/>
</dbReference>
<feature type="domain" description="DUF7716" evidence="1">
    <location>
        <begin position="32"/>
        <end position="108"/>
    </location>
</feature>
<dbReference type="InterPro" id="IPR056133">
    <property type="entry name" value="DUF7716"/>
</dbReference>
<protein>
    <recommendedName>
        <fullName evidence="1">DUF7716 domain-containing protein</fullName>
    </recommendedName>
</protein>
<sequence>MPMVACPINSWRALSSTPFDYYAPRIDSFEWLGNVLANTGSYPTHARALYVEEGLPFDVKTRVMVLERAPYSDELPEAARRFSLIRIPSVLDASDVVENARQQKSGVLTLTLVDGVRPEIEPAT</sequence>
<evidence type="ECO:0000313" key="3">
    <source>
        <dbReference type="Proteomes" id="UP000000488"/>
    </source>
</evidence>
<dbReference type="Pfam" id="PF24832">
    <property type="entry name" value="DUF7716"/>
    <property type="match status" value="1"/>
</dbReference>